<dbReference type="RefSeq" id="XP_001439969.1">
    <property type="nucleotide sequence ID" value="XM_001439932.1"/>
</dbReference>
<dbReference type="KEGG" id="ptm:GSPATT00008963001"/>
<dbReference type="EMBL" id="CT868130">
    <property type="protein sequence ID" value="CAK72572.1"/>
    <property type="molecule type" value="Genomic_DNA"/>
</dbReference>
<evidence type="ECO:0000313" key="4">
    <source>
        <dbReference type="Proteomes" id="UP000000600"/>
    </source>
</evidence>
<dbReference type="Proteomes" id="UP000000600">
    <property type="component" value="Unassembled WGS sequence"/>
</dbReference>
<reference evidence="3 4" key="1">
    <citation type="journal article" date="2006" name="Nature">
        <title>Global trends of whole-genome duplications revealed by the ciliate Paramecium tetraurelia.</title>
        <authorList>
            <consortium name="Genoscope"/>
            <person name="Aury J.-M."/>
            <person name="Jaillon O."/>
            <person name="Duret L."/>
            <person name="Noel B."/>
            <person name="Jubin C."/>
            <person name="Porcel B.M."/>
            <person name="Segurens B."/>
            <person name="Daubin V."/>
            <person name="Anthouard V."/>
            <person name="Aiach N."/>
            <person name="Arnaiz O."/>
            <person name="Billaut A."/>
            <person name="Beisson J."/>
            <person name="Blanc I."/>
            <person name="Bouhouche K."/>
            <person name="Camara F."/>
            <person name="Duharcourt S."/>
            <person name="Guigo R."/>
            <person name="Gogendeau D."/>
            <person name="Katinka M."/>
            <person name="Keller A.-M."/>
            <person name="Kissmehl R."/>
            <person name="Klotz C."/>
            <person name="Koll F."/>
            <person name="Le Moue A."/>
            <person name="Lepere C."/>
            <person name="Malinsky S."/>
            <person name="Nowacki M."/>
            <person name="Nowak J.K."/>
            <person name="Plattner H."/>
            <person name="Poulain J."/>
            <person name="Ruiz F."/>
            <person name="Serrano V."/>
            <person name="Zagulski M."/>
            <person name="Dessen P."/>
            <person name="Betermier M."/>
            <person name="Weissenbach J."/>
            <person name="Scarpelli C."/>
            <person name="Schachter V."/>
            <person name="Sperling L."/>
            <person name="Meyer E."/>
            <person name="Cohen J."/>
            <person name="Wincker P."/>
        </authorList>
    </citation>
    <scope>NUCLEOTIDE SEQUENCE [LARGE SCALE GENOMIC DNA]</scope>
    <source>
        <strain evidence="3 4">Stock d4-2</strain>
    </source>
</reference>
<evidence type="ECO:0000256" key="1">
    <source>
        <dbReference type="SAM" id="Coils"/>
    </source>
</evidence>
<name>A0CP55_PARTE</name>
<feature type="coiled-coil region" evidence="1">
    <location>
        <begin position="197"/>
        <end position="228"/>
    </location>
</feature>
<proteinExistence type="predicted"/>
<organism evidence="3 4">
    <name type="scientific">Paramecium tetraurelia</name>
    <dbReference type="NCBI Taxonomy" id="5888"/>
    <lineage>
        <taxon>Eukaryota</taxon>
        <taxon>Sar</taxon>
        <taxon>Alveolata</taxon>
        <taxon>Ciliophora</taxon>
        <taxon>Intramacronucleata</taxon>
        <taxon>Oligohymenophorea</taxon>
        <taxon>Peniculida</taxon>
        <taxon>Parameciidae</taxon>
        <taxon>Paramecium</taxon>
    </lineage>
</organism>
<evidence type="ECO:0000313" key="3">
    <source>
        <dbReference type="EMBL" id="CAK72572.1"/>
    </source>
</evidence>
<dbReference type="GeneID" id="5025754"/>
<dbReference type="OrthoDB" id="299131at2759"/>
<dbReference type="HOGENOM" id="CLU_810022_0_0_1"/>
<feature type="region of interest" description="Disordered" evidence="2">
    <location>
        <begin position="61"/>
        <end position="84"/>
    </location>
</feature>
<protein>
    <submittedName>
        <fullName evidence="3">Uncharacterized protein</fullName>
    </submittedName>
</protein>
<evidence type="ECO:0000256" key="2">
    <source>
        <dbReference type="SAM" id="MobiDB-lite"/>
    </source>
</evidence>
<gene>
    <name evidence="3" type="ORF">GSPATT00008963001</name>
</gene>
<sequence length="352" mass="42437">MNQQILRKMGVTEQDLLPLKKIKVPPEFENDSQFYQETILKQYEKRRQRLLIEYQELLNRKSEETQNHPKSLPPEEKQEDSTTSRINDKLLKIKKFQQDYREQQLMQYSQKEQLIETRRKQISSERELRAYQKEVLDTSRLEQVHRNRDIIQKLITDKQVQRRMSYDVKLQKWELLKQAQYLIPKSTRVNETLARYQKCLEEKKQQDLQRLKRLEESLEKACSKKSQNVVEVKRRGLLEQLKIEEALFNRERSQNAKKSNLLEKTQQRTVLDRRSMSELPREKPYPLPKFLSSKQQKKLNSQTMQHFSSEIIQLIDSVNIHDIEEKLLQVCASQDKTQAELFAKTNYLFLYH</sequence>
<dbReference type="InParanoid" id="A0CP55"/>
<dbReference type="AlphaFoldDB" id="A0CP55"/>
<accession>A0CP55</accession>
<dbReference type="OMA" id="FYQETIL"/>
<keyword evidence="4" id="KW-1185">Reference proteome</keyword>
<keyword evidence="1" id="KW-0175">Coiled coil</keyword>